<dbReference type="OrthoDB" id="428974at2759"/>
<accession>A0A0F2MH58</accession>
<dbReference type="PANTHER" id="PTHR10367">
    <property type="entry name" value="MRNA-CAPPING ENZYME"/>
    <property type="match status" value="1"/>
</dbReference>
<dbReference type="SUPFAM" id="SSF53474">
    <property type="entry name" value="alpha/beta-Hydrolases"/>
    <property type="match status" value="1"/>
</dbReference>
<name>A0A0F2MH58_SPOSC</name>
<dbReference type="VEuPathDB" id="FungiDB:SPSK_07229"/>
<feature type="domain" description="Tyrosine specific protein phosphatases" evidence="2">
    <location>
        <begin position="569"/>
        <end position="632"/>
    </location>
</feature>
<sequence length="655" mass="71454">MTSIYGSSIRPFPYSLRLGSVSLMPLSLDAHTTDPPLLKKHSSLIKVETARYTYPSVRVFFRRHEQEDQMPVDPAPLPLLVFVHGLGGSVAQFDGLLTRMSNCASCLAVDLPGCGRSTFAPKDWAAYSFEALVDILEVVIAQYRRPEQSVVLIGHSMGCSLAALLASRQSPKESPCTGLVAICPPAGLDDRTKIAIFKTLLWIPTSIFDIWRAWDARGGPNSASVRRFVGHDADEESKILQAKFNWQSKSAVWRRMAWGSLPAFDASGAQVSGLSGKAVWESLQLPVCLIAGDGDHITPPAEAKKVCSFLHASSVIPAASAADVDTTTTVPSTAAATLPAVPATTGAVNGEASAVKPPDIDDIADKDFLPRPATSTADDDETPTTPRGASDKIDIPVLRRHPPKFVESHVLPAPAGHAMIYTPATVGVVAGIVANFLARHVTGRLDRGWQLRFLSREGKWDVKNLEKWSKVEPVSKPIAGIFRAMKTLRQVDEVHSPRIFVKRWANVVKDVIDISHDNPVYDPRELEAGGIHYHKFPTVSKIPPTDAEVEVFHALVENLQAKQRKQKKQALAERATSASEETAASDAETGYLIGVHCHYGFNRTGYFIVCYLVDRCNYELSQAIKTFAECRPVGIRHSHFLDALSLRYSGVTDDA</sequence>
<comment type="caution">
    <text evidence="3">The sequence shown here is derived from an EMBL/GenBank/DDBJ whole genome shotgun (WGS) entry which is preliminary data.</text>
</comment>
<dbReference type="GO" id="GO:0006370">
    <property type="term" value="P:7-methylguanosine mRNA capping"/>
    <property type="evidence" value="ECO:0007669"/>
    <property type="project" value="TreeGrafter"/>
</dbReference>
<reference evidence="3 4" key="1">
    <citation type="journal article" date="2014" name="BMC Genomics">
        <title>Comparative genomics of the major fungal agents of human and animal Sporotrichosis: Sporothrix schenckii and Sporothrix brasiliensis.</title>
        <authorList>
            <person name="Teixeira M.M."/>
            <person name="de Almeida L.G."/>
            <person name="Kubitschek-Barreira P."/>
            <person name="Alves F.L."/>
            <person name="Kioshima E.S."/>
            <person name="Abadio A.K."/>
            <person name="Fernandes L."/>
            <person name="Derengowski L.S."/>
            <person name="Ferreira K.S."/>
            <person name="Souza R.C."/>
            <person name="Ruiz J.C."/>
            <person name="de Andrade N.C."/>
            <person name="Paes H.C."/>
            <person name="Nicola A.M."/>
            <person name="Albuquerque P."/>
            <person name="Gerber A.L."/>
            <person name="Martins V.P."/>
            <person name="Peconick L.D."/>
            <person name="Neto A.V."/>
            <person name="Chaucanez C.B."/>
            <person name="Silva P.A."/>
            <person name="Cunha O.L."/>
            <person name="de Oliveira F.F."/>
            <person name="dos Santos T.C."/>
            <person name="Barros A.L."/>
            <person name="Soares M.A."/>
            <person name="de Oliveira L.M."/>
            <person name="Marini M.M."/>
            <person name="Villalobos-Duno H."/>
            <person name="Cunha M.M."/>
            <person name="de Hoog S."/>
            <person name="da Silveira J.F."/>
            <person name="Henrissat B."/>
            <person name="Nino-Vega G.A."/>
            <person name="Cisalpino P.S."/>
            <person name="Mora-Montes H.M."/>
            <person name="Almeida S.R."/>
            <person name="Stajich J.E."/>
            <person name="Lopes-Bezerra L.M."/>
            <person name="Vasconcelos A.T."/>
            <person name="Felipe M.S."/>
        </authorList>
    </citation>
    <scope>NUCLEOTIDE SEQUENCE [LARGE SCALE GENOMIC DNA]</scope>
    <source>
        <strain evidence="3 4">1099-18</strain>
    </source>
</reference>
<dbReference type="Gene3D" id="3.40.50.1820">
    <property type="entry name" value="alpha/beta hydrolase"/>
    <property type="match status" value="1"/>
</dbReference>
<dbReference type="GO" id="GO:0004484">
    <property type="term" value="F:mRNA guanylyltransferase activity"/>
    <property type="evidence" value="ECO:0007669"/>
    <property type="project" value="TreeGrafter"/>
</dbReference>
<proteinExistence type="predicted"/>
<evidence type="ECO:0000313" key="3">
    <source>
        <dbReference type="EMBL" id="KJR88414.1"/>
    </source>
</evidence>
<dbReference type="GeneID" id="27669170"/>
<reference evidence="3 4" key="2">
    <citation type="journal article" date="2015" name="Eukaryot. Cell">
        <title>Asexual propagation of a virulent clone complex in a human and feline outbreak of sporotrichosis.</title>
        <authorList>
            <person name="Teixeira Mde M."/>
            <person name="Rodrigues A.M."/>
            <person name="Tsui C.K."/>
            <person name="de Almeida L.G."/>
            <person name="Van Diepeningen A.D."/>
            <person name="van den Ende B.G."/>
            <person name="Fernandes G.F."/>
            <person name="Kano R."/>
            <person name="Hamelin R.C."/>
            <person name="Lopes-Bezerra L.M."/>
            <person name="Vasconcelos A.T."/>
            <person name="de Hoog S."/>
            <person name="de Camargo Z.P."/>
            <person name="Felipe M.S."/>
        </authorList>
    </citation>
    <scope>NUCLEOTIDE SEQUENCE [LARGE SCALE GENOMIC DNA]</scope>
    <source>
        <strain evidence="3 4">1099-18</strain>
    </source>
</reference>
<dbReference type="Pfam" id="PF00782">
    <property type="entry name" value="DSPc"/>
    <property type="match status" value="1"/>
</dbReference>
<dbReference type="InterPro" id="IPR000387">
    <property type="entry name" value="Tyr_Pase_dom"/>
</dbReference>
<gene>
    <name evidence="3" type="ORF">SPSK_07229</name>
</gene>
<feature type="region of interest" description="Disordered" evidence="1">
    <location>
        <begin position="349"/>
        <end position="391"/>
    </location>
</feature>
<dbReference type="Pfam" id="PF12697">
    <property type="entry name" value="Abhydrolase_6"/>
    <property type="match status" value="1"/>
</dbReference>
<evidence type="ECO:0000256" key="1">
    <source>
        <dbReference type="SAM" id="MobiDB-lite"/>
    </source>
</evidence>
<organism evidence="3 4">
    <name type="scientific">Sporothrix schenckii 1099-18</name>
    <dbReference type="NCBI Taxonomy" id="1397361"/>
    <lineage>
        <taxon>Eukaryota</taxon>
        <taxon>Fungi</taxon>
        <taxon>Dikarya</taxon>
        <taxon>Ascomycota</taxon>
        <taxon>Pezizomycotina</taxon>
        <taxon>Sordariomycetes</taxon>
        <taxon>Sordariomycetidae</taxon>
        <taxon>Ophiostomatales</taxon>
        <taxon>Ophiostomataceae</taxon>
        <taxon>Sporothrix</taxon>
    </lineage>
</organism>
<dbReference type="InterPro" id="IPR029021">
    <property type="entry name" value="Prot-tyrosine_phosphatase-like"/>
</dbReference>
<dbReference type="InterPro" id="IPR000073">
    <property type="entry name" value="AB_hydrolase_1"/>
</dbReference>
<dbReference type="AlphaFoldDB" id="A0A0F2MH58"/>
<evidence type="ECO:0000259" key="2">
    <source>
        <dbReference type="PROSITE" id="PS50056"/>
    </source>
</evidence>
<dbReference type="InterPro" id="IPR051029">
    <property type="entry name" value="mRNA_Capping_Enz/RNA_Phosphat"/>
</dbReference>
<dbReference type="InterPro" id="IPR016130">
    <property type="entry name" value="Tyr_Pase_AS"/>
</dbReference>
<evidence type="ECO:0000313" key="4">
    <source>
        <dbReference type="Proteomes" id="UP000033710"/>
    </source>
</evidence>
<dbReference type="InterPro" id="IPR029058">
    <property type="entry name" value="AB_hydrolase_fold"/>
</dbReference>
<dbReference type="SUPFAM" id="SSF52799">
    <property type="entry name" value="(Phosphotyrosine protein) phosphatases II"/>
    <property type="match status" value="1"/>
</dbReference>
<dbReference type="Gene3D" id="3.90.190.10">
    <property type="entry name" value="Protein tyrosine phosphatase superfamily"/>
    <property type="match status" value="1"/>
</dbReference>
<dbReference type="PROSITE" id="PS00383">
    <property type="entry name" value="TYR_PHOSPHATASE_1"/>
    <property type="match status" value="1"/>
</dbReference>
<dbReference type="PROSITE" id="PS50056">
    <property type="entry name" value="TYR_PHOSPHATASE_2"/>
    <property type="match status" value="1"/>
</dbReference>
<dbReference type="EMBL" id="AXCR01000004">
    <property type="protein sequence ID" value="KJR88414.1"/>
    <property type="molecule type" value="Genomic_DNA"/>
</dbReference>
<dbReference type="InterPro" id="IPR000340">
    <property type="entry name" value="Dual-sp_phosphatase_cat-dom"/>
</dbReference>
<dbReference type="KEGG" id="ssck:SPSK_07229"/>
<dbReference type="Proteomes" id="UP000033710">
    <property type="component" value="Unassembled WGS sequence"/>
</dbReference>
<dbReference type="PANTHER" id="PTHR10367:SF25">
    <property type="entry name" value="DUAL SPECIFICITY PHOSPHATASE CATALYTIC DOMAIN PROTEIN (AFU_ORTHOLOGUE AFUA_1G03540)"/>
    <property type="match status" value="1"/>
</dbReference>
<dbReference type="RefSeq" id="XP_016591090.1">
    <property type="nucleotide sequence ID" value="XM_016733893.1"/>
</dbReference>
<protein>
    <submittedName>
        <fullName evidence="3">Dual specificity phosphatase catalytic domain protein</fullName>
    </submittedName>
</protein>
<dbReference type="FunFam" id="3.90.190.10:FF:000090">
    <property type="entry name" value="Dual specificity phosphatase catalytic domain protein"/>
    <property type="match status" value="1"/>
</dbReference>